<evidence type="ECO:0000313" key="1">
    <source>
        <dbReference type="EMBL" id="KAA6325084.1"/>
    </source>
</evidence>
<protein>
    <recommendedName>
        <fullName evidence="2">Phospholipase D-like domain-containing protein</fullName>
    </recommendedName>
</protein>
<dbReference type="EMBL" id="SNRY01002438">
    <property type="protein sequence ID" value="KAA6325084.1"/>
    <property type="molecule type" value="Genomic_DNA"/>
</dbReference>
<proteinExistence type="predicted"/>
<organism evidence="1">
    <name type="scientific">termite gut metagenome</name>
    <dbReference type="NCBI Taxonomy" id="433724"/>
    <lineage>
        <taxon>unclassified sequences</taxon>
        <taxon>metagenomes</taxon>
        <taxon>organismal metagenomes</taxon>
    </lineage>
</organism>
<reference evidence="1" key="1">
    <citation type="submission" date="2019-03" db="EMBL/GenBank/DDBJ databases">
        <title>Single cell metagenomics reveals metabolic interactions within the superorganism composed of flagellate Streblomastix strix and complex community of Bacteroidetes bacteria on its surface.</title>
        <authorList>
            <person name="Treitli S.C."/>
            <person name="Kolisko M."/>
            <person name="Husnik F."/>
            <person name="Keeling P."/>
            <person name="Hampl V."/>
        </authorList>
    </citation>
    <scope>NUCLEOTIDE SEQUENCE</scope>
    <source>
        <strain evidence="1">STM</strain>
    </source>
</reference>
<evidence type="ECO:0008006" key="2">
    <source>
        <dbReference type="Google" id="ProtNLM"/>
    </source>
</evidence>
<accession>A0A5J4QVF5</accession>
<sequence>MNYYFDIRSLENEIRASRMYSERFENLLSFKVNNLKELCGRLPEKGDIFFIETAKSFTAFTFIVYVLKQTGRMEHLYIATYSTNERIINALLRWKDKGLINTIHLHISETLKFRMPAIFERLTALRDNHRIELSFAWSHKKVTCMQTGSGYYVMEGSGNYGENALEEQYIFLQNKQIYEFRSRKKGR</sequence>
<comment type="caution">
    <text evidence="1">The sequence shown here is derived from an EMBL/GenBank/DDBJ whole genome shotgun (WGS) entry which is preliminary data.</text>
</comment>
<gene>
    <name evidence="1" type="ORF">EZS27_025664</name>
</gene>
<dbReference type="AlphaFoldDB" id="A0A5J4QVF5"/>
<name>A0A5J4QVF5_9ZZZZ</name>